<evidence type="ECO:0000313" key="2">
    <source>
        <dbReference type="EMBL" id="KKN03230.1"/>
    </source>
</evidence>
<reference evidence="2" key="1">
    <citation type="journal article" date="2015" name="Nature">
        <title>Complex archaea that bridge the gap between prokaryotes and eukaryotes.</title>
        <authorList>
            <person name="Spang A."/>
            <person name="Saw J.H."/>
            <person name="Jorgensen S.L."/>
            <person name="Zaremba-Niedzwiedzka K."/>
            <person name="Martijn J."/>
            <person name="Lind A.E."/>
            <person name="van Eijk R."/>
            <person name="Schleper C."/>
            <person name="Guy L."/>
            <person name="Ettema T.J."/>
        </authorList>
    </citation>
    <scope>NUCLEOTIDE SEQUENCE</scope>
</reference>
<comment type="caution">
    <text evidence="2">The sequence shown here is derived from an EMBL/GenBank/DDBJ whole genome shotgun (WGS) entry which is preliminary data.</text>
</comment>
<dbReference type="AlphaFoldDB" id="A0A0F9M705"/>
<organism evidence="2">
    <name type="scientific">marine sediment metagenome</name>
    <dbReference type="NCBI Taxonomy" id="412755"/>
    <lineage>
        <taxon>unclassified sequences</taxon>
        <taxon>metagenomes</taxon>
        <taxon>ecological metagenomes</taxon>
    </lineage>
</organism>
<name>A0A0F9M705_9ZZZZ</name>
<proteinExistence type="predicted"/>
<evidence type="ECO:0000256" key="1">
    <source>
        <dbReference type="SAM" id="MobiDB-lite"/>
    </source>
</evidence>
<gene>
    <name evidence="2" type="ORF">LCGC14_1109840</name>
</gene>
<dbReference type="EMBL" id="LAZR01005057">
    <property type="protein sequence ID" value="KKN03230.1"/>
    <property type="molecule type" value="Genomic_DNA"/>
</dbReference>
<sequence>MSVLEAVAAERERQDEKWGGLEHDDQHNSHDWLAYIVRYLGRSVAYGPFDSLRFRRHMVQVAALAVAAAEWADRLIDDGR</sequence>
<feature type="compositionally biased region" description="Basic and acidic residues" evidence="1">
    <location>
        <begin position="8"/>
        <end position="24"/>
    </location>
</feature>
<protein>
    <submittedName>
        <fullName evidence="2">Uncharacterized protein</fullName>
    </submittedName>
</protein>
<feature type="region of interest" description="Disordered" evidence="1">
    <location>
        <begin position="1"/>
        <end position="24"/>
    </location>
</feature>
<accession>A0A0F9M705</accession>